<dbReference type="GeneID" id="89997778"/>
<dbReference type="Proteomes" id="UP001334248">
    <property type="component" value="Unassembled WGS sequence"/>
</dbReference>
<proteinExistence type="predicted"/>
<protein>
    <recommendedName>
        <fullName evidence="3">F-box domain-containing protein</fullName>
    </recommendedName>
</protein>
<organism evidence="1 2">
    <name type="scientific">Knufia obscura</name>
    <dbReference type="NCBI Taxonomy" id="1635080"/>
    <lineage>
        <taxon>Eukaryota</taxon>
        <taxon>Fungi</taxon>
        <taxon>Dikarya</taxon>
        <taxon>Ascomycota</taxon>
        <taxon>Pezizomycotina</taxon>
        <taxon>Eurotiomycetes</taxon>
        <taxon>Chaetothyriomycetidae</taxon>
        <taxon>Chaetothyriales</taxon>
        <taxon>Trichomeriaceae</taxon>
        <taxon>Knufia</taxon>
    </lineage>
</organism>
<evidence type="ECO:0008006" key="3">
    <source>
        <dbReference type="Google" id="ProtNLM"/>
    </source>
</evidence>
<dbReference type="RefSeq" id="XP_064731412.1">
    <property type="nucleotide sequence ID" value="XM_064872754.1"/>
</dbReference>
<gene>
    <name evidence="1" type="ORF">PMZ80_004329</name>
</gene>
<accession>A0ABR0RRS1</accession>
<keyword evidence="2" id="KW-1185">Reference proteome</keyword>
<evidence type="ECO:0000313" key="2">
    <source>
        <dbReference type="Proteomes" id="UP001334248"/>
    </source>
</evidence>
<sequence>MLLAKLQFTLLLRAYTINSKRFKSIYRSKLDLFISMKMKASSRLKSIASSSQSTSPSLKTLPVEIRLKIFEHLTEDTSIRVAGYRYGGKDAFWFKDRGYLPIIVTCKQFYEEMMDVYFKNVPVSIKSASPSDFSGDMSTFGSDSFRRRIRKVEILDHDEGRRAHIGSAFENAKIEYKSRSGSGSRKGAYCFSG</sequence>
<name>A0ABR0RRS1_9EURO</name>
<dbReference type="EMBL" id="JAVHJV010000004">
    <property type="protein sequence ID" value="KAK5943322.1"/>
    <property type="molecule type" value="Genomic_DNA"/>
</dbReference>
<evidence type="ECO:0000313" key="1">
    <source>
        <dbReference type="EMBL" id="KAK5943322.1"/>
    </source>
</evidence>
<reference evidence="1 2" key="1">
    <citation type="journal article" date="2023" name="Res Sq">
        <title>Genomic and morphological characterization of Knufia obscura isolated from the Mars 2020 spacecraft assembly facility.</title>
        <authorList>
            <person name="Chander A.M."/>
            <person name="Teixeira M.M."/>
            <person name="Singh N.K."/>
            <person name="Williams M.P."/>
            <person name="Parker C.W."/>
            <person name="Leo P."/>
            <person name="Stajich J.E."/>
            <person name="Torok T."/>
            <person name="Tighe S."/>
            <person name="Mason C.E."/>
            <person name="Venkateswaran K."/>
        </authorList>
    </citation>
    <scope>NUCLEOTIDE SEQUENCE [LARGE SCALE GENOMIC DNA]</scope>
    <source>
        <strain evidence="1 2">CCFEE 5817</strain>
    </source>
</reference>
<comment type="caution">
    <text evidence="1">The sequence shown here is derived from an EMBL/GenBank/DDBJ whole genome shotgun (WGS) entry which is preliminary data.</text>
</comment>